<dbReference type="InterPro" id="IPR025660">
    <property type="entry name" value="Pept_his_AS"/>
</dbReference>
<proteinExistence type="predicted"/>
<dbReference type="NCBIfam" id="TIGR02543">
    <property type="entry name" value="List_Bact_rpt"/>
    <property type="match status" value="1"/>
</dbReference>
<dbReference type="Pfam" id="PF02872">
    <property type="entry name" value="5_nucleotid_C"/>
    <property type="match status" value="1"/>
</dbReference>
<dbReference type="GO" id="GO:0008768">
    <property type="term" value="F:UDP-sugar diphosphatase activity"/>
    <property type="evidence" value="ECO:0007669"/>
    <property type="project" value="TreeGrafter"/>
</dbReference>
<dbReference type="SUPFAM" id="SSF54001">
    <property type="entry name" value="Cysteine proteinases"/>
    <property type="match status" value="2"/>
</dbReference>
<feature type="domain" description="Peptidase C1A papain C-terminal" evidence="6">
    <location>
        <begin position="1357"/>
        <end position="1398"/>
    </location>
</feature>
<dbReference type="eggNOG" id="COG0737">
    <property type="taxonomic scope" value="Bacteria"/>
</dbReference>
<evidence type="ECO:0000313" key="11">
    <source>
        <dbReference type="Proteomes" id="UP000003100"/>
    </source>
</evidence>
<dbReference type="Pfam" id="PF00112">
    <property type="entry name" value="Peptidase_C1"/>
    <property type="match status" value="2"/>
</dbReference>
<dbReference type="PROSITE" id="PS00639">
    <property type="entry name" value="THIOL_PROTEASE_HIS"/>
    <property type="match status" value="1"/>
</dbReference>
<dbReference type="InterPro" id="IPR029052">
    <property type="entry name" value="Metallo-depent_PP-like"/>
</dbReference>
<dbReference type="HOGENOM" id="CLU_245009_0_0_9"/>
<protein>
    <recommendedName>
        <fullName evidence="12">Trifunctional nucleotide phosphoesterase protein YfkN</fullName>
    </recommendedName>
</protein>
<dbReference type="InterPro" id="IPR008334">
    <property type="entry name" value="5'-Nucleotdase_C"/>
</dbReference>
<dbReference type="EMBL" id="ACBZ01000103">
    <property type="protein sequence ID" value="EEG49063.1"/>
    <property type="molecule type" value="Genomic_DNA"/>
</dbReference>
<evidence type="ECO:0000259" key="9">
    <source>
        <dbReference type="Pfam" id="PF18560"/>
    </source>
</evidence>
<feature type="region of interest" description="Disordered" evidence="3">
    <location>
        <begin position="30"/>
        <end position="77"/>
    </location>
</feature>
<dbReference type="PANTHER" id="PTHR11575:SF24">
    <property type="entry name" value="5'-NUCLEOTIDASE"/>
    <property type="match status" value="1"/>
</dbReference>
<feature type="domain" description="Lectin-like" evidence="9">
    <location>
        <begin position="1132"/>
        <end position="1278"/>
    </location>
</feature>
<dbReference type="Pfam" id="PF18560">
    <property type="entry name" value="Lectin_like"/>
    <property type="match status" value="1"/>
</dbReference>
<feature type="signal peptide" evidence="5">
    <location>
        <begin position="1"/>
        <end position="27"/>
    </location>
</feature>
<dbReference type="InterPro" id="IPR013378">
    <property type="entry name" value="InlB-like_B-rpt"/>
</dbReference>
<dbReference type="GeneID" id="86820743"/>
<dbReference type="Gene3D" id="3.90.780.10">
    <property type="entry name" value="5'-Nucleotidase, C-terminal domain"/>
    <property type="match status" value="1"/>
</dbReference>
<dbReference type="InterPro" id="IPR040528">
    <property type="entry name" value="Lectin-like"/>
</dbReference>
<dbReference type="SUPFAM" id="SSF55816">
    <property type="entry name" value="5'-nucleotidase (syn. UDP-sugar hydrolase), C-terminal domain"/>
    <property type="match status" value="1"/>
</dbReference>
<feature type="compositionally biased region" description="Low complexity" evidence="3">
    <location>
        <begin position="1527"/>
        <end position="1541"/>
    </location>
</feature>
<keyword evidence="11" id="KW-1185">Reference proteome</keyword>
<feature type="domain" description="5'-Nucleotidase C-terminal" evidence="8">
    <location>
        <begin position="408"/>
        <end position="579"/>
    </location>
</feature>
<dbReference type="Pfam" id="PF09479">
    <property type="entry name" value="Flg_new"/>
    <property type="match status" value="1"/>
</dbReference>
<sequence>MKKKLFCYFLAASLIVGGIVPRCSVFAEQNEEKPPELEEVEQENKKQAEFDTENTVQTEEEEVQSDTGDEQEDFSVKSSDKFSVEAALDERGGTKESTNEVIIYHTNDIHGAFSEEEGGSVGLAKAATLKKETENALLVDAGDCTQGLPLVSLSKGTSAIELMNTAGYDLMAAGNHEFDYGLEQLFSNVSLAEFPVLAANVYRDGNPLFLDKTAAENNGENAVLDVGEKKIGFFGLLTVGTQTSTNPDAVSQLEFRDEVETAKAQIDALEEQDVDAIVAVCHMGDEPVVDCTSDMLANALTGEYQGKLDLIIDGHSHTKENTVENEVLIVQTGSGMTELGKVTLSFEEDGEVQAVEEPLYEEDLSEIEPDAQVLRKIQEIQEGQEPVLAQKVSDTDTSLWGGWVNDLAEARMYETNLGDLSADAYAWAAETYLAKQGKETKYIFGVINGGGVRESIPAGEITVGNLVTVFPFSNTLMVKKITPAILYQVMENSVSYQTGQEQGTGTLLGGASGGYLQISGFQVSYNPSAGAGEKVTSIQVPDETGNDTVTLSKDDTQTEIMLVSNNFIMTGGNEYTMLGELPLEAEIGGELEAVESYLTEVFDQGVIGAYPVQGGRIQIEEDASPEEYQAHIRVTDTQGNLIPNQEMSYYIDSDRGHNGTTDENGLLTVTLPRGPHAVKLAKDQAEVYLNNYSGNGLQAESSALPNLIYKDDGSCAPLESYKITYVLNGGVNHKGNPESFRENDDTIVLKEPSRKGYQFQGWYLDKKFKSPCDEIASGTKEDITVYAKWRKDNLEPNDSWKTAVKLRVPSKTESYISDSEDVDYYRFTLREEEKISIRLTQPNDKDMCCDIALYNGDYDVIKKSQMNLDQSIVQNLKKGTYYITVSSLNGGFSSQPYVLRLSKIANTGLDFSEQNLLTQSLHPDSAVAFDLGGGLNSGGHLMMSTAYFSRWGGPLTEEQNPYPEYSLVETQEGGYQFQPSEDEVEILIDQTPVYHLQDAIWLPQREDALDNDYVKSAIYTYGGVDAYYLEAYEFRNEREAAIYVPELTDEELGQYSAGGHCITLVGWDDNYPKENFTPATPPGDGAFIFKNSWGEEAGENGYYYLSYYSHNLLANPGAVYFMEEGADNYNTIYQYDTFGVVNTIQSEQPLYMANAFTANGKENLRAVSFSTMTENLDYEIYVELGKERQRVASGSTRYAGYKTVRLQNEIALKQGQEFSIIIKFSKESGFFEIPIEYPVEGYSAKAESKEGISWISEDGENWEDLYSFKANPCIKAFTYNEELDGTLAEGVDSSINININGDSVSDCPRQIGGFSLGERGETESKSQRMTEDGRALGAKIVEHQTEVASEEAPITELPEQFDLRQIGAVTPIRNQYDMGSCWTFAAMGSAESVLMRNENACYTYPMDVQIQGEDTILLTDENSTVTYEALAELSTDIAATDVITWELSGDLDSVEQGEVPLRSASGQQISLFTAKKAGMITLTAVSAADQNRTDTIMVKIQDERTKVTPTAKPEISSSAIPTQKPGVTGTVTNNSNDVNTTKADKADGAKTADETPIGQWSALTILSVMAAVVVLFRRKKSEK</sequence>
<dbReference type="Gene3D" id="2.60.40.4270">
    <property type="entry name" value="Listeria-Bacteroides repeat domain"/>
    <property type="match status" value="1"/>
</dbReference>
<dbReference type="PROSITE" id="PS00139">
    <property type="entry name" value="THIOL_PROTEASE_CYS"/>
    <property type="match status" value="1"/>
</dbReference>
<keyword evidence="4" id="KW-1133">Transmembrane helix</keyword>
<feature type="compositionally biased region" description="Basic and acidic residues" evidence="3">
    <location>
        <begin position="30"/>
        <end position="49"/>
    </location>
</feature>
<evidence type="ECO:0000256" key="2">
    <source>
        <dbReference type="ARBA" id="ARBA00022729"/>
    </source>
</evidence>
<evidence type="ECO:0000256" key="5">
    <source>
        <dbReference type="SAM" id="SignalP"/>
    </source>
</evidence>
<feature type="compositionally biased region" description="Acidic residues" evidence="3">
    <location>
        <begin position="58"/>
        <end position="73"/>
    </location>
</feature>
<organism evidence="10 11">
    <name type="scientific">Blautia hydrogenotrophica (strain DSM 10507 / JCM 14656 / S5a33)</name>
    <name type="common">Ruminococcus hydrogenotrophicus</name>
    <dbReference type="NCBI Taxonomy" id="476272"/>
    <lineage>
        <taxon>Bacteria</taxon>
        <taxon>Bacillati</taxon>
        <taxon>Bacillota</taxon>
        <taxon>Clostridia</taxon>
        <taxon>Lachnospirales</taxon>
        <taxon>Lachnospiraceae</taxon>
        <taxon>Blautia</taxon>
    </lineage>
</organism>
<dbReference type="GO" id="GO:0008234">
    <property type="term" value="F:cysteine-type peptidase activity"/>
    <property type="evidence" value="ECO:0007669"/>
    <property type="project" value="InterPro"/>
</dbReference>
<dbReference type="eggNOG" id="COG4870">
    <property type="taxonomic scope" value="Bacteria"/>
</dbReference>
<dbReference type="PATRIC" id="fig|476272.21.peg.1452"/>
<dbReference type="InterPro" id="IPR036907">
    <property type="entry name" value="5'-Nucleotdase_C_sf"/>
</dbReference>
<evidence type="ECO:0008006" key="12">
    <source>
        <dbReference type="Google" id="ProtNLM"/>
    </source>
</evidence>
<evidence type="ECO:0000256" key="4">
    <source>
        <dbReference type="SAM" id="Phobius"/>
    </source>
</evidence>
<dbReference type="RefSeq" id="WP_005949022.1">
    <property type="nucleotide sequence ID" value="NZ_CP136423.1"/>
</dbReference>
<dbReference type="Gene3D" id="2.60.120.380">
    <property type="match status" value="1"/>
</dbReference>
<feature type="transmembrane region" description="Helical" evidence="4">
    <location>
        <begin position="1557"/>
        <end position="1576"/>
    </location>
</feature>
<keyword evidence="4" id="KW-0472">Membrane</keyword>
<dbReference type="GO" id="GO:0030288">
    <property type="term" value="C:outer membrane-bounded periplasmic space"/>
    <property type="evidence" value="ECO:0007669"/>
    <property type="project" value="TreeGrafter"/>
</dbReference>
<keyword evidence="2 5" id="KW-0732">Signal</keyword>
<dbReference type="Pfam" id="PF00149">
    <property type="entry name" value="Metallophos"/>
    <property type="match status" value="1"/>
</dbReference>
<feature type="region of interest" description="Disordered" evidence="3">
    <location>
        <begin position="1504"/>
        <end position="1552"/>
    </location>
</feature>
<dbReference type="InterPro" id="IPR038765">
    <property type="entry name" value="Papain-like_cys_pep_sf"/>
</dbReference>
<dbReference type="PRINTS" id="PR01607">
    <property type="entry name" value="APYRASEFAMLY"/>
</dbReference>
<dbReference type="Gene3D" id="3.60.21.10">
    <property type="match status" value="1"/>
</dbReference>
<dbReference type="SUPFAM" id="SSF89260">
    <property type="entry name" value="Collagen-binding domain"/>
    <property type="match status" value="1"/>
</dbReference>
<dbReference type="InterPro" id="IPR000169">
    <property type="entry name" value="Pept_cys_AS"/>
</dbReference>
<feature type="domain" description="Peptidase C1A papain C-terminal" evidence="6">
    <location>
        <begin position="908"/>
        <end position="1107"/>
    </location>
</feature>
<keyword evidence="4" id="KW-0812">Transmembrane</keyword>
<dbReference type="Proteomes" id="UP000003100">
    <property type="component" value="Unassembled WGS sequence"/>
</dbReference>
<reference evidence="10 11" key="2">
    <citation type="submission" date="2009-02" db="EMBL/GenBank/DDBJ databases">
        <title>Draft genome sequence of Blautia hydrogenotrophica DSM 10507 (Ruminococcus hydrogenotrophicus DSM 10507).</title>
        <authorList>
            <person name="Sudarsanam P."/>
            <person name="Ley R."/>
            <person name="Guruge J."/>
            <person name="Turnbaugh P.J."/>
            <person name="Mahowald M."/>
            <person name="Liep D."/>
            <person name="Gordon J."/>
        </authorList>
    </citation>
    <scope>NUCLEOTIDE SEQUENCE [LARGE SCALE GENOMIC DNA]</scope>
    <source>
        <strain evidence="11">DSM 10507 / JCM 14656 / S5a33</strain>
    </source>
</reference>
<dbReference type="InterPro" id="IPR006179">
    <property type="entry name" value="5_nucleotidase/apyrase"/>
</dbReference>
<comment type="subcellular location">
    <subcellularLocation>
        <location evidence="1">Cell envelope</location>
    </subcellularLocation>
</comment>
<feature type="chain" id="PRO_5002897056" description="Trifunctional nucleotide phosphoesterase protein YfkN" evidence="5">
    <location>
        <begin position="28"/>
        <end position="1583"/>
    </location>
</feature>
<dbReference type="GO" id="GO:0008253">
    <property type="term" value="F:5'-nucleotidase activity"/>
    <property type="evidence" value="ECO:0007669"/>
    <property type="project" value="TreeGrafter"/>
</dbReference>
<accession>C0CMD9</accession>
<dbReference type="PANTHER" id="PTHR11575">
    <property type="entry name" value="5'-NUCLEOTIDASE-RELATED"/>
    <property type="match status" value="1"/>
</dbReference>
<dbReference type="InterPro" id="IPR042229">
    <property type="entry name" value="Listeria/Bacterioides_rpt_sf"/>
</dbReference>
<dbReference type="eggNOG" id="COG5279">
    <property type="taxonomic scope" value="Bacteria"/>
</dbReference>
<evidence type="ECO:0000259" key="8">
    <source>
        <dbReference type="Pfam" id="PF02872"/>
    </source>
</evidence>
<gene>
    <name evidence="10" type="ORF">RUMHYD_02022</name>
</gene>
<dbReference type="Gene3D" id="3.90.70.10">
    <property type="entry name" value="Cysteine proteinases"/>
    <property type="match status" value="2"/>
</dbReference>
<name>C0CMD9_BLAHS</name>
<dbReference type="InterPro" id="IPR000668">
    <property type="entry name" value="Peptidase_C1A_C"/>
</dbReference>
<feature type="domain" description="Calcineurin-like phosphoesterase" evidence="7">
    <location>
        <begin position="103"/>
        <end position="318"/>
    </location>
</feature>
<reference evidence="10 11" key="1">
    <citation type="submission" date="2009-01" db="EMBL/GenBank/DDBJ databases">
        <authorList>
            <person name="Fulton L."/>
            <person name="Clifton S."/>
            <person name="Fulton B."/>
            <person name="Xu J."/>
            <person name="Minx P."/>
            <person name="Pepin K.H."/>
            <person name="Johnson M."/>
            <person name="Bhonagiri V."/>
            <person name="Nash W.E."/>
            <person name="Mardis E.R."/>
            <person name="Wilson R.K."/>
        </authorList>
    </citation>
    <scope>NUCLEOTIDE SEQUENCE [LARGE SCALE GENOMIC DNA]</scope>
    <source>
        <strain evidence="11">DSM 10507 / JCM 14656 / S5a33</strain>
    </source>
</reference>
<feature type="compositionally biased region" description="Basic and acidic residues" evidence="3">
    <location>
        <begin position="1542"/>
        <end position="1552"/>
    </location>
</feature>
<dbReference type="CDD" id="cd02619">
    <property type="entry name" value="Peptidase_C1"/>
    <property type="match status" value="1"/>
</dbReference>
<dbReference type="GO" id="GO:0006508">
    <property type="term" value="P:proteolysis"/>
    <property type="evidence" value="ECO:0007669"/>
    <property type="project" value="InterPro"/>
</dbReference>
<dbReference type="SUPFAM" id="SSF56300">
    <property type="entry name" value="Metallo-dependent phosphatases"/>
    <property type="match status" value="1"/>
</dbReference>
<evidence type="ECO:0000256" key="1">
    <source>
        <dbReference type="ARBA" id="ARBA00004196"/>
    </source>
</evidence>
<dbReference type="InterPro" id="IPR004843">
    <property type="entry name" value="Calcineurin-like_PHP"/>
</dbReference>
<evidence type="ECO:0000259" key="6">
    <source>
        <dbReference type="Pfam" id="PF00112"/>
    </source>
</evidence>
<dbReference type="GO" id="GO:0009166">
    <property type="term" value="P:nucleotide catabolic process"/>
    <property type="evidence" value="ECO:0007669"/>
    <property type="project" value="InterPro"/>
</dbReference>
<evidence type="ECO:0000256" key="3">
    <source>
        <dbReference type="SAM" id="MobiDB-lite"/>
    </source>
</evidence>
<evidence type="ECO:0000259" key="7">
    <source>
        <dbReference type="Pfam" id="PF00149"/>
    </source>
</evidence>
<evidence type="ECO:0000313" key="10">
    <source>
        <dbReference type="EMBL" id="EEG49063.1"/>
    </source>
</evidence>